<feature type="domain" description="SnoaL-like" evidence="1">
    <location>
        <begin position="42"/>
        <end position="136"/>
    </location>
</feature>
<protein>
    <recommendedName>
        <fullName evidence="1">SnoaL-like domain-containing protein</fullName>
    </recommendedName>
</protein>
<dbReference type="InterPro" id="IPR032710">
    <property type="entry name" value="NTF2-like_dom_sf"/>
</dbReference>
<sequence>MKPTSILAAALVLASGAAAAALPRRDLPPVTPEENNFILEGIIDVFGNRRFDNMASLFTADANYFVLGDLEPFTGDHTIPDTVKQARKVFNAFQEYDFTIVSRTVTSERAILEATVRGTRPDDDGEPVVYRQTAVLILNTVRDPVDGRVRIKVLREYLDLVTLQKFAEEVGMFD</sequence>
<dbReference type="SMR" id="A0A4V1C5E8"/>
<name>A0A4V1C5E8_PYROR</name>
<dbReference type="Gene3D" id="3.10.450.50">
    <property type="match status" value="1"/>
</dbReference>
<reference evidence="2 3" key="1">
    <citation type="journal article" date="2019" name="Mol. Biol. Evol.">
        <title>Blast fungal genomes show frequent chromosomal changes, gene gains and losses, and effector gene turnover.</title>
        <authorList>
            <person name="Gomez Luciano L.B."/>
            <person name="Jason Tsai I."/>
            <person name="Chuma I."/>
            <person name="Tosa Y."/>
            <person name="Chen Y.H."/>
            <person name="Li J.Y."/>
            <person name="Li M.Y."/>
            <person name="Jade Lu M.Y."/>
            <person name="Nakayashiki H."/>
            <person name="Li W.H."/>
        </authorList>
    </citation>
    <scope>NUCLEOTIDE SEQUENCE [LARGE SCALE GENOMIC DNA]</scope>
    <source>
        <strain evidence="2">MZ5-1-6</strain>
    </source>
</reference>
<evidence type="ECO:0000313" key="2">
    <source>
        <dbReference type="EMBL" id="QBZ56135.1"/>
    </source>
</evidence>
<dbReference type="Proteomes" id="UP000294847">
    <property type="component" value="Chromosome 2"/>
</dbReference>
<dbReference type="EMBL" id="CP034205">
    <property type="protein sequence ID" value="QBZ56135.1"/>
    <property type="molecule type" value="Genomic_DNA"/>
</dbReference>
<proteinExistence type="predicted"/>
<accession>A0A4V1C5E8</accession>
<organism evidence="2 3">
    <name type="scientific">Pyricularia oryzae</name>
    <name type="common">Rice blast fungus</name>
    <name type="synonym">Magnaporthe oryzae</name>
    <dbReference type="NCBI Taxonomy" id="318829"/>
    <lineage>
        <taxon>Eukaryota</taxon>
        <taxon>Fungi</taxon>
        <taxon>Dikarya</taxon>
        <taxon>Ascomycota</taxon>
        <taxon>Pezizomycotina</taxon>
        <taxon>Sordariomycetes</taxon>
        <taxon>Sordariomycetidae</taxon>
        <taxon>Magnaporthales</taxon>
        <taxon>Pyriculariaceae</taxon>
        <taxon>Pyricularia</taxon>
    </lineage>
</organism>
<dbReference type="VEuPathDB" id="FungiDB:M_BR32_EuGene_00009351"/>
<gene>
    <name evidence="2" type="ORF">PoMZ_01041</name>
</gene>
<dbReference type="Pfam" id="PF12680">
    <property type="entry name" value="SnoaL_2"/>
    <property type="match status" value="1"/>
</dbReference>
<evidence type="ECO:0000259" key="1">
    <source>
        <dbReference type="Pfam" id="PF12680"/>
    </source>
</evidence>
<dbReference type="SUPFAM" id="SSF54427">
    <property type="entry name" value="NTF2-like"/>
    <property type="match status" value="1"/>
</dbReference>
<evidence type="ECO:0000313" key="3">
    <source>
        <dbReference type="Proteomes" id="UP000294847"/>
    </source>
</evidence>
<dbReference type="InterPro" id="IPR037401">
    <property type="entry name" value="SnoaL-like"/>
</dbReference>
<dbReference type="AlphaFoldDB" id="A0A4V1C5E8"/>